<sequence>MKIALRAKMKLGYITGSNPKPAEDSEEYEQWVRTDSLVISWILNTISKEIVESFLYIDTARELWLEIEARYGVSNGPLVYQLQREIASASQGTLSVSAYFAKLKKLWDELGCLRKTPSCSCGALKELAEMKETDHLMQFLMGLNDTFEGIRGQILMLEPLPTVTKAYATILREERQREVSSTLSSSLQNVAMQVRGFQTGKDIEVKNQWKKRTAQEKKGQLCTHCRKSGHLKESCFEILGYPDWYKVLVEQKKKTGNSSNRVLNVAETAQSTLDEQAVAEIIRGEFQKFMEGVAPGTFERTRSDEFEDFADDHSRSTWTYLMKYKSQAVSVLKAFHRMIFTQFGKRIKTIRSDNGTEFLSLECQNFMIEEGIVHQRTCTHTPQQNGVVEIKHKHLLQIARALMFQSNMPAMFWSEALLTATYIINRLPTHVLNWKSPFEVLRKRTPEYTHMRVFGSLCFATNVQPHKRKFDYRAIKAVFLGYATGQKGYRLYDFNTHSLIVSRDVVFHEDVFPYAQKQLDPVTCTLPMNLDDVDDLSSKTQGLEEDNHDTVSEELHVTPQEPEACTEPIIRRNLGAISKLTNYQSGEKQCRLN</sequence>
<dbReference type="InterPro" id="IPR036397">
    <property type="entry name" value="RNaseH_sf"/>
</dbReference>
<dbReference type="InterPro" id="IPR039537">
    <property type="entry name" value="Retrotran_Ty1/copia-like"/>
</dbReference>
<gene>
    <name evidence="2" type="ORF">Sradi_4358400</name>
</gene>
<dbReference type="PANTHER" id="PTHR42648">
    <property type="entry name" value="TRANSPOSASE, PUTATIVE-RELATED"/>
    <property type="match status" value="1"/>
</dbReference>
<dbReference type="PANTHER" id="PTHR42648:SF31">
    <property type="entry name" value="RNA-DIRECTED DNA POLYMERASE"/>
    <property type="match status" value="1"/>
</dbReference>
<dbReference type="Pfam" id="PF25597">
    <property type="entry name" value="SH3_retrovirus"/>
    <property type="match status" value="1"/>
</dbReference>
<dbReference type="InterPro" id="IPR001584">
    <property type="entry name" value="Integrase_cat-core"/>
</dbReference>
<feature type="domain" description="Integrase catalytic" evidence="1">
    <location>
        <begin position="273"/>
        <end position="445"/>
    </location>
</feature>
<reference evidence="2" key="2">
    <citation type="journal article" date="2024" name="Plant">
        <title>Genomic evolution and insights into agronomic trait innovations of Sesamum species.</title>
        <authorList>
            <person name="Miao H."/>
            <person name="Wang L."/>
            <person name="Qu L."/>
            <person name="Liu H."/>
            <person name="Sun Y."/>
            <person name="Le M."/>
            <person name="Wang Q."/>
            <person name="Wei S."/>
            <person name="Zheng Y."/>
            <person name="Lin W."/>
            <person name="Duan Y."/>
            <person name="Cao H."/>
            <person name="Xiong S."/>
            <person name="Wang X."/>
            <person name="Wei L."/>
            <person name="Li C."/>
            <person name="Ma Q."/>
            <person name="Ju M."/>
            <person name="Zhao R."/>
            <person name="Li G."/>
            <person name="Mu C."/>
            <person name="Tian Q."/>
            <person name="Mei H."/>
            <person name="Zhang T."/>
            <person name="Gao T."/>
            <person name="Zhang H."/>
        </authorList>
    </citation>
    <scope>NUCLEOTIDE SEQUENCE</scope>
    <source>
        <strain evidence="2">G02</strain>
    </source>
</reference>
<dbReference type="Pfam" id="PF00665">
    <property type="entry name" value="rve"/>
    <property type="match status" value="1"/>
</dbReference>
<organism evidence="2">
    <name type="scientific">Sesamum radiatum</name>
    <name type="common">Black benniseed</name>
    <dbReference type="NCBI Taxonomy" id="300843"/>
    <lineage>
        <taxon>Eukaryota</taxon>
        <taxon>Viridiplantae</taxon>
        <taxon>Streptophyta</taxon>
        <taxon>Embryophyta</taxon>
        <taxon>Tracheophyta</taxon>
        <taxon>Spermatophyta</taxon>
        <taxon>Magnoliopsida</taxon>
        <taxon>eudicotyledons</taxon>
        <taxon>Gunneridae</taxon>
        <taxon>Pentapetalae</taxon>
        <taxon>asterids</taxon>
        <taxon>lamiids</taxon>
        <taxon>Lamiales</taxon>
        <taxon>Pedaliaceae</taxon>
        <taxon>Sesamum</taxon>
    </lineage>
</organism>
<name>A0AAW2NPM6_SESRA</name>
<protein>
    <submittedName>
        <fullName evidence="2">Retrovirus-related Pol polyprotein from transposon RE1</fullName>
    </submittedName>
</protein>
<dbReference type="InterPro" id="IPR057670">
    <property type="entry name" value="SH3_retrovirus"/>
</dbReference>
<comment type="caution">
    <text evidence="2">The sequence shown here is derived from an EMBL/GenBank/DDBJ whole genome shotgun (WGS) entry which is preliminary data.</text>
</comment>
<dbReference type="Gene3D" id="3.30.420.10">
    <property type="entry name" value="Ribonuclease H-like superfamily/Ribonuclease H"/>
    <property type="match status" value="1"/>
</dbReference>
<dbReference type="GO" id="GO:0015074">
    <property type="term" value="P:DNA integration"/>
    <property type="evidence" value="ECO:0007669"/>
    <property type="project" value="InterPro"/>
</dbReference>
<evidence type="ECO:0000313" key="2">
    <source>
        <dbReference type="EMBL" id="KAL0345271.1"/>
    </source>
</evidence>
<dbReference type="PROSITE" id="PS50994">
    <property type="entry name" value="INTEGRASE"/>
    <property type="match status" value="1"/>
</dbReference>
<proteinExistence type="predicted"/>
<dbReference type="InterPro" id="IPR012337">
    <property type="entry name" value="RNaseH-like_sf"/>
</dbReference>
<dbReference type="AlphaFoldDB" id="A0AAW2NPM6"/>
<accession>A0AAW2NPM6</accession>
<reference evidence="2" key="1">
    <citation type="submission" date="2020-06" db="EMBL/GenBank/DDBJ databases">
        <authorList>
            <person name="Li T."/>
            <person name="Hu X."/>
            <person name="Zhang T."/>
            <person name="Song X."/>
            <person name="Zhang H."/>
            <person name="Dai N."/>
            <person name="Sheng W."/>
            <person name="Hou X."/>
            <person name="Wei L."/>
        </authorList>
    </citation>
    <scope>NUCLEOTIDE SEQUENCE</scope>
    <source>
        <strain evidence="2">G02</strain>
        <tissue evidence="2">Leaf</tissue>
    </source>
</reference>
<dbReference type="SUPFAM" id="SSF53098">
    <property type="entry name" value="Ribonuclease H-like"/>
    <property type="match status" value="1"/>
</dbReference>
<evidence type="ECO:0000259" key="1">
    <source>
        <dbReference type="PROSITE" id="PS50994"/>
    </source>
</evidence>
<dbReference type="EMBL" id="JACGWJ010000019">
    <property type="protein sequence ID" value="KAL0345271.1"/>
    <property type="molecule type" value="Genomic_DNA"/>
</dbReference>
<dbReference type="GO" id="GO:0003676">
    <property type="term" value="F:nucleic acid binding"/>
    <property type="evidence" value="ECO:0007669"/>
    <property type="project" value="InterPro"/>
</dbReference>